<dbReference type="PANTHER" id="PTHR46429:SF1">
    <property type="entry name" value="23S RRNA (GUANOSINE-2'-O-)-METHYLTRANSFERASE RLMB"/>
    <property type="match status" value="1"/>
</dbReference>
<dbReference type="PANTHER" id="PTHR46429">
    <property type="entry name" value="23S RRNA (GUANOSINE-2'-O-)-METHYLTRANSFERASE RLMB"/>
    <property type="match status" value="1"/>
</dbReference>
<comment type="caution">
    <text evidence="4">The sequence shown here is derived from an EMBL/GenBank/DDBJ whole genome shotgun (WGS) entry which is preliminary data.</text>
</comment>
<organism evidence="4 5">
    <name type="scientific">Flagellimonas spongiicola</name>
    <dbReference type="NCBI Taxonomy" id="2942208"/>
    <lineage>
        <taxon>Bacteria</taxon>
        <taxon>Pseudomonadati</taxon>
        <taxon>Bacteroidota</taxon>
        <taxon>Flavobacteriia</taxon>
        <taxon>Flavobacteriales</taxon>
        <taxon>Flavobacteriaceae</taxon>
        <taxon>Flagellimonas</taxon>
    </lineage>
</organism>
<evidence type="ECO:0000313" key="4">
    <source>
        <dbReference type="EMBL" id="MCL6274956.1"/>
    </source>
</evidence>
<proteinExistence type="predicted"/>
<protein>
    <submittedName>
        <fullName evidence="4">RNA methyltransferase</fullName>
    </submittedName>
</protein>
<gene>
    <name evidence="4" type="ORF">M3P19_13130</name>
</gene>
<evidence type="ECO:0000259" key="3">
    <source>
        <dbReference type="Pfam" id="PF00588"/>
    </source>
</evidence>
<dbReference type="GO" id="GO:0032259">
    <property type="term" value="P:methylation"/>
    <property type="evidence" value="ECO:0007669"/>
    <property type="project" value="UniProtKB-KW"/>
</dbReference>
<name>A0ABT0PUS2_9FLAO</name>
<dbReference type="InterPro" id="IPR029026">
    <property type="entry name" value="tRNA_m1G_MTases_N"/>
</dbReference>
<dbReference type="InterPro" id="IPR001537">
    <property type="entry name" value="SpoU_MeTrfase"/>
</dbReference>
<accession>A0ABT0PUS2</accession>
<dbReference type="Gene3D" id="3.40.1280.10">
    <property type="match status" value="1"/>
</dbReference>
<dbReference type="InterPro" id="IPR029028">
    <property type="entry name" value="Alpha/beta_knot_MTases"/>
</dbReference>
<sequence length="183" mass="20379">MKRKLENSELGRLDVEAFKKVEKSRIIVVLDNIRSLNNIGSVFRTADAFLVQKIYLCGITATPPHKDIRKTALGATESVDWEYRDSTLPLIEELNTKGIRTIAVEQAETAIMLDAFEPNMGETVALVFGHEVKGVSQDVVSVCKEVLEIPQFGTKHSLNISVSAGIVVWDIWNKQNGQKTKKP</sequence>
<keyword evidence="1 4" id="KW-0489">Methyltransferase</keyword>
<dbReference type="Proteomes" id="UP001203607">
    <property type="component" value="Unassembled WGS sequence"/>
</dbReference>
<keyword evidence="2" id="KW-0808">Transferase</keyword>
<keyword evidence="5" id="KW-1185">Reference proteome</keyword>
<feature type="domain" description="tRNA/rRNA methyltransferase SpoU type" evidence="3">
    <location>
        <begin position="26"/>
        <end position="168"/>
    </location>
</feature>
<evidence type="ECO:0000256" key="1">
    <source>
        <dbReference type="ARBA" id="ARBA00022603"/>
    </source>
</evidence>
<dbReference type="GO" id="GO:0008168">
    <property type="term" value="F:methyltransferase activity"/>
    <property type="evidence" value="ECO:0007669"/>
    <property type="project" value="UniProtKB-KW"/>
</dbReference>
<dbReference type="CDD" id="cd18097">
    <property type="entry name" value="SpoU-like"/>
    <property type="match status" value="1"/>
</dbReference>
<evidence type="ECO:0000313" key="5">
    <source>
        <dbReference type="Proteomes" id="UP001203607"/>
    </source>
</evidence>
<dbReference type="SUPFAM" id="SSF75217">
    <property type="entry name" value="alpha/beta knot"/>
    <property type="match status" value="1"/>
</dbReference>
<dbReference type="InterPro" id="IPR004441">
    <property type="entry name" value="rRNA_MeTrfase_TrmH"/>
</dbReference>
<dbReference type="EMBL" id="JAMFMA010000003">
    <property type="protein sequence ID" value="MCL6274956.1"/>
    <property type="molecule type" value="Genomic_DNA"/>
</dbReference>
<reference evidence="4 5" key="1">
    <citation type="submission" date="2022-05" db="EMBL/GenBank/DDBJ databases">
        <authorList>
            <person name="Park J.-S."/>
        </authorList>
    </citation>
    <scope>NUCLEOTIDE SEQUENCE [LARGE SCALE GENOMIC DNA]</scope>
    <source>
        <strain evidence="4 5">2012CJ35-5</strain>
    </source>
</reference>
<evidence type="ECO:0000256" key="2">
    <source>
        <dbReference type="ARBA" id="ARBA00022679"/>
    </source>
</evidence>
<dbReference type="Pfam" id="PF00588">
    <property type="entry name" value="SpoU_methylase"/>
    <property type="match status" value="1"/>
</dbReference>
<dbReference type="RefSeq" id="WP_249658145.1">
    <property type="nucleotide sequence ID" value="NZ_JAMFMA010000003.1"/>
</dbReference>